<dbReference type="InterPro" id="IPR028364">
    <property type="entry name" value="Ribosomal_uL1/biogenesis"/>
</dbReference>
<dbReference type="CDD" id="cd00403">
    <property type="entry name" value="Ribosomal_L1"/>
    <property type="match status" value="1"/>
</dbReference>
<evidence type="ECO:0000256" key="5">
    <source>
        <dbReference type="ARBA" id="ARBA00023274"/>
    </source>
</evidence>
<dbReference type="AlphaFoldDB" id="A0A2G9YRN7"/>
<dbReference type="PANTHER" id="PTHR36427:SF3">
    <property type="entry name" value="LARGE RIBOSOMAL SUBUNIT PROTEIN UL1M"/>
    <property type="match status" value="1"/>
</dbReference>
<gene>
    <name evidence="9" type="ORF">COX39_00340</name>
</gene>
<dbReference type="PANTHER" id="PTHR36427">
    <property type="entry name" value="54S RIBOSOMAL PROTEIN L1, MITOCHONDRIAL"/>
    <property type="match status" value="1"/>
</dbReference>
<keyword evidence="5" id="KW-0687">Ribonucleoprotein</keyword>
<dbReference type="GO" id="GO:0006417">
    <property type="term" value="P:regulation of translation"/>
    <property type="evidence" value="ECO:0007669"/>
    <property type="project" value="UniProtKB-KW"/>
</dbReference>
<dbReference type="SUPFAM" id="SSF56808">
    <property type="entry name" value="Ribosomal protein L1"/>
    <property type="match status" value="1"/>
</dbReference>
<dbReference type="Pfam" id="PF00687">
    <property type="entry name" value="Ribosomal_L1"/>
    <property type="match status" value="1"/>
</dbReference>
<evidence type="ECO:0000256" key="2">
    <source>
        <dbReference type="ARBA" id="ARBA00022491"/>
    </source>
</evidence>
<dbReference type="Gene3D" id="3.30.190.20">
    <property type="match status" value="2"/>
</dbReference>
<comment type="similarity">
    <text evidence="1">Belongs to the universal ribosomal protein uL1 family.</text>
</comment>
<evidence type="ECO:0000256" key="1">
    <source>
        <dbReference type="ARBA" id="ARBA00010531"/>
    </source>
</evidence>
<keyword evidence="3" id="KW-0810">Translation regulation</keyword>
<dbReference type="EMBL" id="PCRM01000008">
    <property type="protein sequence ID" value="PIP21908.1"/>
    <property type="molecule type" value="Genomic_DNA"/>
</dbReference>
<name>A0A2G9YRN7_9BACT</name>
<keyword evidence="2" id="KW-0678">Repressor</keyword>
<protein>
    <recommendedName>
        <fullName evidence="6">Large ribosomal subunit protein uL1</fullName>
    </recommendedName>
    <alternativeName>
        <fullName evidence="7">50S ribosomal protein L1</fullName>
    </alternativeName>
</protein>
<organism evidence="9 10">
    <name type="scientific">Candidatus Nealsonbacteria bacterium CG23_combo_of_CG06-09_8_20_14_all_40_13</name>
    <dbReference type="NCBI Taxonomy" id="1974724"/>
    <lineage>
        <taxon>Bacteria</taxon>
        <taxon>Candidatus Nealsoniibacteriota</taxon>
    </lineage>
</organism>
<evidence type="ECO:0000256" key="3">
    <source>
        <dbReference type="ARBA" id="ARBA00022845"/>
    </source>
</evidence>
<evidence type="ECO:0000256" key="6">
    <source>
        <dbReference type="ARBA" id="ARBA00035241"/>
    </source>
</evidence>
<dbReference type="Proteomes" id="UP000231567">
    <property type="component" value="Unassembled WGS sequence"/>
</dbReference>
<proteinExistence type="inferred from homology"/>
<evidence type="ECO:0000313" key="10">
    <source>
        <dbReference type="Proteomes" id="UP000231567"/>
    </source>
</evidence>
<feature type="compositionally biased region" description="Basic residues" evidence="8">
    <location>
        <begin position="37"/>
        <end position="49"/>
    </location>
</feature>
<evidence type="ECO:0000256" key="8">
    <source>
        <dbReference type="SAM" id="MobiDB-lite"/>
    </source>
</evidence>
<sequence>MGQQKTKKIEKEEPIKEEVKKPAEKIEEKKPEVKPAAKPKKAKAPRVRGQKWTAAKEKIGQKDYVIEEAIELAKSTNNAKFDASVEVHINFQLAKKSKEPIRGMVKLPHGTGKKLNVAIADDKLIEEITKTKKTPFDVLLAKTEDLAKLTKIAKILGPKGLMPSEKSGTLTADPKKTLEELNKGKISYKTDQFGILHQILGKISWDDKKLVENYQTMLSV</sequence>
<feature type="region of interest" description="Disordered" evidence="8">
    <location>
        <begin position="1"/>
        <end position="53"/>
    </location>
</feature>
<accession>A0A2G9YRN7</accession>
<evidence type="ECO:0000256" key="7">
    <source>
        <dbReference type="ARBA" id="ARBA00035452"/>
    </source>
</evidence>
<feature type="non-terminal residue" evidence="9">
    <location>
        <position position="220"/>
    </location>
</feature>
<dbReference type="Gene3D" id="3.40.50.790">
    <property type="match status" value="2"/>
</dbReference>
<reference evidence="9 10" key="1">
    <citation type="submission" date="2017-09" db="EMBL/GenBank/DDBJ databases">
        <title>Depth-based differentiation of microbial function through sediment-hosted aquifers and enrichment of novel symbionts in the deep terrestrial subsurface.</title>
        <authorList>
            <person name="Probst A.J."/>
            <person name="Ladd B."/>
            <person name="Jarett J.K."/>
            <person name="Geller-Mcgrath D.E."/>
            <person name="Sieber C.M."/>
            <person name="Emerson J.B."/>
            <person name="Anantharaman K."/>
            <person name="Thomas B.C."/>
            <person name="Malmstrom R."/>
            <person name="Stieglmeier M."/>
            <person name="Klingl A."/>
            <person name="Woyke T."/>
            <person name="Ryan C.M."/>
            <person name="Banfield J.F."/>
        </authorList>
    </citation>
    <scope>NUCLEOTIDE SEQUENCE [LARGE SCALE GENOMIC DNA]</scope>
    <source>
        <strain evidence="9">CG23_combo_of_CG06-09_8_20_14_all_40_13</strain>
    </source>
</reference>
<dbReference type="GO" id="GO:0005840">
    <property type="term" value="C:ribosome"/>
    <property type="evidence" value="ECO:0007669"/>
    <property type="project" value="UniProtKB-KW"/>
</dbReference>
<dbReference type="GO" id="GO:1990904">
    <property type="term" value="C:ribonucleoprotein complex"/>
    <property type="evidence" value="ECO:0007669"/>
    <property type="project" value="UniProtKB-KW"/>
</dbReference>
<dbReference type="InterPro" id="IPR016095">
    <property type="entry name" value="Ribosomal_uL1_3-a/b-sand"/>
</dbReference>
<dbReference type="InterPro" id="IPR023674">
    <property type="entry name" value="Ribosomal_uL1-like"/>
</dbReference>
<keyword evidence="4" id="KW-0689">Ribosomal protein</keyword>
<feature type="compositionally biased region" description="Basic and acidic residues" evidence="8">
    <location>
        <begin position="7"/>
        <end position="35"/>
    </location>
</feature>
<comment type="caution">
    <text evidence="9">The sequence shown here is derived from an EMBL/GenBank/DDBJ whole genome shotgun (WGS) entry which is preliminary data.</text>
</comment>
<evidence type="ECO:0000256" key="4">
    <source>
        <dbReference type="ARBA" id="ARBA00022980"/>
    </source>
</evidence>
<evidence type="ECO:0000313" key="9">
    <source>
        <dbReference type="EMBL" id="PIP21908.1"/>
    </source>
</evidence>